<evidence type="ECO:0000256" key="1">
    <source>
        <dbReference type="ARBA" id="ARBA00004613"/>
    </source>
</evidence>
<dbReference type="PROSITE" id="PS50026">
    <property type="entry name" value="EGF_3"/>
    <property type="match status" value="4"/>
</dbReference>
<feature type="domain" description="EGF-like" evidence="11">
    <location>
        <begin position="406"/>
        <end position="446"/>
    </location>
</feature>
<keyword evidence="2" id="KW-0964">Secreted</keyword>
<dbReference type="Gene3D" id="3.40.50.410">
    <property type="entry name" value="von Willebrand factor, type A domain"/>
    <property type="match status" value="2"/>
</dbReference>
<dbReference type="Gene3D" id="2.10.25.10">
    <property type="entry name" value="Laminin"/>
    <property type="match status" value="8"/>
</dbReference>
<dbReference type="PROSITE" id="PS01186">
    <property type="entry name" value="EGF_2"/>
    <property type="match status" value="8"/>
</dbReference>
<dbReference type="CDD" id="cd01475">
    <property type="entry name" value="vWA_Matrilin"/>
    <property type="match status" value="1"/>
</dbReference>
<keyword evidence="4 10" id="KW-0732">Signal</keyword>
<dbReference type="PANTHER" id="PTHR24020">
    <property type="entry name" value="COLLAGEN ALPHA"/>
    <property type="match status" value="1"/>
</dbReference>
<keyword evidence="3 9" id="KW-0245">EGF-like domain</keyword>
<evidence type="ECO:0000256" key="9">
    <source>
        <dbReference type="PROSITE-ProRule" id="PRU00076"/>
    </source>
</evidence>
<evidence type="ECO:0000259" key="12">
    <source>
        <dbReference type="PROSITE" id="PS50234"/>
    </source>
</evidence>
<dbReference type="InterPro" id="IPR000742">
    <property type="entry name" value="EGF"/>
</dbReference>
<evidence type="ECO:0000256" key="6">
    <source>
        <dbReference type="ARBA" id="ARBA00023054"/>
    </source>
</evidence>
<keyword evidence="14" id="KW-1185">Reference proteome</keyword>
<evidence type="ECO:0008006" key="15">
    <source>
        <dbReference type="Google" id="ProtNLM"/>
    </source>
</evidence>
<evidence type="ECO:0000256" key="2">
    <source>
        <dbReference type="ARBA" id="ARBA00022525"/>
    </source>
</evidence>
<proteinExistence type="predicted"/>
<evidence type="ECO:0000256" key="7">
    <source>
        <dbReference type="ARBA" id="ARBA00023157"/>
    </source>
</evidence>
<feature type="domain" description="VWFA" evidence="12">
    <location>
        <begin position="60"/>
        <end position="239"/>
    </location>
</feature>
<dbReference type="InterPro" id="IPR036465">
    <property type="entry name" value="vWFA_dom_sf"/>
</dbReference>
<dbReference type="InterPro" id="IPR009030">
    <property type="entry name" value="Growth_fac_rcpt_cys_sf"/>
</dbReference>
<feature type="domain" description="EGF-like" evidence="11">
    <location>
        <begin position="488"/>
        <end position="528"/>
    </location>
</feature>
<dbReference type="GO" id="GO:0005576">
    <property type="term" value="C:extracellular region"/>
    <property type="evidence" value="ECO:0007669"/>
    <property type="project" value="UniProtKB-SubCell"/>
</dbReference>
<dbReference type="SUPFAM" id="SSF57184">
    <property type="entry name" value="Growth factor receptor domain"/>
    <property type="match status" value="2"/>
</dbReference>
<dbReference type="SMART" id="SM00327">
    <property type="entry name" value="VWA"/>
    <property type="match status" value="2"/>
</dbReference>
<name>A0A8T3DD75_9TELE</name>
<dbReference type="InterPro" id="IPR002035">
    <property type="entry name" value="VWF_A"/>
</dbReference>
<evidence type="ECO:0000256" key="10">
    <source>
        <dbReference type="SAM" id="SignalP"/>
    </source>
</evidence>
<dbReference type="SMART" id="SM01279">
    <property type="entry name" value="Matrilin_ccoil"/>
    <property type="match status" value="1"/>
</dbReference>
<dbReference type="PANTHER" id="PTHR24020:SF35">
    <property type="entry name" value="MATRILIN-2"/>
    <property type="match status" value="1"/>
</dbReference>
<evidence type="ECO:0000313" key="14">
    <source>
        <dbReference type="Proteomes" id="UP000829720"/>
    </source>
</evidence>
<keyword evidence="6" id="KW-0175">Coiled coil</keyword>
<keyword evidence="8" id="KW-0325">Glycoprotein</keyword>
<dbReference type="InterPro" id="IPR050525">
    <property type="entry name" value="ECM_Assembly_Org"/>
</dbReference>
<dbReference type="OrthoDB" id="6022609at2759"/>
<comment type="caution">
    <text evidence="13">The sequence shown here is derived from an EMBL/GenBank/DDBJ whole genome shotgun (WGS) entry which is preliminary data.</text>
</comment>
<feature type="domain" description="VWFA" evidence="12">
    <location>
        <begin position="579"/>
        <end position="751"/>
    </location>
</feature>
<dbReference type="FunFam" id="3.40.50.410:FF:000004">
    <property type="entry name" value="collagen alpha-6(VI) chain"/>
    <property type="match status" value="2"/>
</dbReference>
<dbReference type="SMART" id="SM00181">
    <property type="entry name" value="EGF"/>
    <property type="match status" value="8"/>
</dbReference>
<dbReference type="Pfam" id="PF00092">
    <property type="entry name" value="VWA"/>
    <property type="match status" value="2"/>
</dbReference>
<evidence type="ECO:0000256" key="4">
    <source>
        <dbReference type="ARBA" id="ARBA00022729"/>
    </source>
</evidence>
<dbReference type="PROSITE" id="PS00010">
    <property type="entry name" value="ASX_HYDROXYL"/>
    <property type="match status" value="5"/>
</dbReference>
<dbReference type="Proteomes" id="UP000829720">
    <property type="component" value="Unassembled WGS sequence"/>
</dbReference>
<dbReference type="PROSITE" id="PS50234">
    <property type="entry name" value="VWFA"/>
    <property type="match status" value="2"/>
</dbReference>
<dbReference type="Pfam" id="PF14670">
    <property type="entry name" value="FXa_inhibition"/>
    <property type="match status" value="8"/>
</dbReference>
<dbReference type="InterPro" id="IPR001881">
    <property type="entry name" value="EGF-like_Ca-bd_dom"/>
</dbReference>
<evidence type="ECO:0000256" key="3">
    <source>
        <dbReference type="ARBA" id="ARBA00022536"/>
    </source>
</evidence>
<dbReference type="Pfam" id="PF10393">
    <property type="entry name" value="Matrilin_ccoil"/>
    <property type="match status" value="1"/>
</dbReference>
<dbReference type="SUPFAM" id="SSF53300">
    <property type="entry name" value="vWA-like"/>
    <property type="match status" value="2"/>
</dbReference>
<dbReference type="FunFam" id="2.10.25.10:FF:000041">
    <property type="entry name" value="matrilin-2 isoform X1"/>
    <property type="match status" value="8"/>
</dbReference>
<sequence>MRGLTIALLFSLLSCCSVLGEVRDRPRPRLRSRPAALRARTDTAVHSNSLESPCKGKPLDFVLVIDSSRSVRPHDYEKVKTFITNILKFLDVGPEATRVGLLQYGSVVQNEFFLNTFQRKEDMEQAVRDMVHLATGTMTGLALEYTMDTAFSEAKGARPLHQNIPRIAMVVTDGRPQDTVAEVAARARKAGIQIFAIGVGRVDMSVLRAIGSEPHSEHVYLVANFSQIQALTSVFQSKLCGGVDLCSVMDHRCAHICVSTPTSYLCRCRKGYILNPDGKTCRAEDMCATPDHGCEHLCLSLPGSYRCSCRQGYKLNEDQKTCQRIDYCDLGNHGCEHDCVSTADSYVCRCKKGFVLNADGRTCRRIDQCALGTHGCEHECVNTQDSFVCRCRKGYTLNPDGKTCRKIDQCALGTHGCEHECVNTQDSFVCRCRKGYTLNPDGKTCKKIDQCALGTHGCEHECVNTQDSFVCRCRKGYTLNPDGKTCKKIDQCALGTHGCEHECVNTQDSFVCRCRKGYTLNPDGKTCRSLDLCSTTNHGCEHQCVNTLDSYICKCRDGYTLAEDGKSCKKLVCGDGAMDLVFVIDGSKSLGPANFQLVKQFVNGIVNSLDVSARGTRVGLLQYSTKVRSEFTLDQFRSGRDVTGAVSRMQYMGRGSMTGSALQHMYQHSFSPKEGARPNTPRIAIVFTDGRSQDDVSKWAAKAQESGITMYAVGVGKAIEEELREIASEPDDKHLFYAEDFSQMGQITDKLKSRICQEKPSPEELCKCENMVSFQNEATDQLRRLAQQHILSGFTKQIPHKHCGFTAQ</sequence>
<feature type="domain" description="EGF-like" evidence="11">
    <location>
        <begin position="447"/>
        <end position="487"/>
    </location>
</feature>
<dbReference type="GO" id="GO:0005509">
    <property type="term" value="F:calcium ion binding"/>
    <property type="evidence" value="ECO:0007669"/>
    <property type="project" value="InterPro"/>
</dbReference>
<evidence type="ECO:0000313" key="13">
    <source>
        <dbReference type="EMBL" id="KAI1894180.1"/>
    </source>
</evidence>
<dbReference type="InterPro" id="IPR000152">
    <property type="entry name" value="EGF-type_Asp/Asn_hydroxyl_site"/>
</dbReference>
<dbReference type="AlphaFoldDB" id="A0A8T3DD75"/>
<dbReference type="InterPro" id="IPR019466">
    <property type="entry name" value="Matrilin_CC_trimer"/>
</dbReference>
<feature type="signal peptide" evidence="10">
    <location>
        <begin position="1"/>
        <end position="20"/>
    </location>
</feature>
<dbReference type="EMBL" id="JAERUA010000010">
    <property type="protein sequence ID" value="KAI1894180.1"/>
    <property type="molecule type" value="Genomic_DNA"/>
</dbReference>
<organism evidence="13 14">
    <name type="scientific">Albula goreensis</name>
    <dbReference type="NCBI Taxonomy" id="1534307"/>
    <lineage>
        <taxon>Eukaryota</taxon>
        <taxon>Metazoa</taxon>
        <taxon>Chordata</taxon>
        <taxon>Craniata</taxon>
        <taxon>Vertebrata</taxon>
        <taxon>Euteleostomi</taxon>
        <taxon>Actinopterygii</taxon>
        <taxon>Neopterygii</taxon>
        <taxon>Teleostei</taxon>
        <taxon>Albuliformes</taxon>
        <taxon>Albulidae</taxon>
        <taxon>Albula</taxon>
    </lineage>
</organism>
<dbReference type="SUPFAM" id="SSF57196">
    <property type="entry name" value="EGF/Laminin"/>
    <property type="match status" value="1"/>
</dbReference>
<comment type="subcellular location">
    <subcellularLocation>
        <location evidence="1">Secreted</location>
    </subcellularLocation>
</comment>
<reference evidence="13" key="1">
    <citation type="submission" date="2021-01" db="EMBL/GenBank/DDBJ databases">
        <authorList>
            <person name="Zahm M."/>
            <person name="Roques C."/>
            <person name="Cabau C."/>
            <person name="Klopp C."/>
            <person name="Donnadieu C."/>
            <person name="Jouanno E."/>
            <person name="Lampietro C."/>
            <person name="Louis A."/>
            <person name="Herpin A."/>
            <person name="Echchiki A."/>
            <person name="Berthelot C."/>
            <person name="Parey E."/>
            <person name="Roest-Crollius H."/>
            <person name="Braasch I."/>
            <person name="Postlethwait J."/>
            <person name="Bobe J."/>
            <person name="Montfort J."/>
            <person name="Bouchez O."/>
            <person name="Begum T."/>
            <person name="Mejri S."/>
            <person name="Adams A."/>
            <person name="Chen W.-J."/>
            <person name="Guiguen Y."/>
        </authorList>
    </citation>
    <scope>NUCLEOTIDE SEQUENCE</scope>
    <source>
        <tissue evidence="13">Blood</tissue>
    </source>
</reference>
<dbReference type="SMART" id="SM00179">
    <property type="entry name" value="EGF_CA"/>
    <property type="match status" value="8"/>
</dbReference>
<feature type="chain" id="PRO_5035756701" description="Matrilin 2" evidence="10">
    <location>
        <begin position="21"/>
        <end position="808"/>
    </location>
</feature>
<dbReference type="InterPro" id="IPR036337">
    <property type="entry name" value="Matrilin_CC_sf"/>
</dbReference>
<keyword evidence="7" id="KW-1015">Disulfide bond</keyword>
<accession>A0A8T3DD75</accession>
<dbReference type="Gene3D" id="1.20.5.30">
    <property type="match status" value="1"/>
</dbReference>
<evidence type="ECO:0000256" key="5">
    <source>
        <dbReference type="ARBA" id="ARBA00022737"/>
    </source>
</evidence>
<comment type="caution">
    <text evidence="9">Lacks conserved residue(s) required for the propagation of feature annotation.</text>
</comment>
<evidence type="ECO:0000259" key="11">
    <source>
        <dbReference type="PROSITE" id="PS50026"/>
    </source>
</evidence>
<gene>
    <name evidence="13" type="ORF">AGOR_G00113170</name>
</gene>
<dbReference type="PRINTS" id="PR00453">
    <property type="entry name" value="VWFADOMAIN"/>
</dbReference>
<protein>
    <recommendedName>
        <fullName evidence="15">Matrilin 2</fullName>
    </recommendedName>
</protein>
<dbReference type="PROSITE" id="PS51257">
    <property type="entry name" value="PROKAR_LIPOPROTEIN"/>
    <property type="match status" value="1"/>
</dbReference>
<feature type="domain" description="EGF-like" evidence="11">
    <location>
        <begin position="365"/>
        <end position="405"/>
    </location>
</feature>
<keyword evidence="5" id="KW-0677">Repeat</keyword>
<evidence type="ECO:0000256" key="8">
    <source>
        <dbReference type="ARBA" id="ARBA00023180"/>
    </source>
</evidence>